<accession>F2U322</accession>
<feature type="compositionally biased region" description="Acidic residues" evidence="7">
    <location>
        <begin position="183"/>
        <end position="198"/>
    </location>
</feature>
<evidence type="ECO:0000313" key="10">
    <source>
        <dbReference type="Proteomes" id="UP000007799"/>
    </source>
</evidence>
<dbReference type="InterPro" id="IPR037239">
    <property type="entry name" value="OSBP_sf"/>
</dbReference>
<sequence>MTEAVHKEGYLLKWTNYMKGFQRRYFVLDGRSLAYYRSPSEMAQGCRGSLNLLDAKIETAPGNNLVIQPGGKRTGQVFHLRANSDRERQDWINALQLAKQMASNLRQANRKSGSTRDLRRAVSSLLDEVSQRETRWAKALTSSEKRRNDLEAALESLARDHRRLERSAEIAAEKGLVVDAAELEEETERNEEEEDEFFDAQSDLSTSGKSSRRLSGPPASALVGHAHRGKPFEFRRAIPFKPNKRVSLWGIMKNCIGKDLSKIPMPVNFNEPISFTQRLSEDLEYAHLLDKAAKATSSQQRMVYVAAFTVSSFSSGADRTGKPFNPLLGETFELDRRHTKGWRALLEQVSHHPPIAAFHSESDDWIFWQEFSMDSKFRGKYLEVIPTGVSHLILKKTNDHFTWTKVKTTIHNIIIGKLWLENNGTMDIVNHTTKDVCTLEYMRYSLFSSNELHSVRGEVKDKSGAVSFCLEGKWHSSLSVYSPETPKDKHVIWERTPPIPDFEQMYGFTQMAIESNEISPYERGCAMTDSRFRPDKNLMEVGEWDMANRVKHLLEEGQRFRRREYERTKTKWTPAWFELQPDPVDPNKKRFQYKGGYWEAKEKSRFGDHGIVDVYDIRPVEQKDMDAARAAKGAMVINDHSELADE</sequence>
<evidence type="ECO:0000313" key="9">
    <source>
        <dbReference type="EMBL" id="EGD82016.1"/>
    </source>
</evidence>
<dbReference type="OMA" id="CMEEGAW"/>
<dbReference type="PROSITE" id="PS01013">
    <property type="entry name" value="OSBP"/>
    <property type="match status" value="1"/>
</dbReference>
<dbReference type="Gene3D" id="2.30.29.30">
    <property type="entry name" value="Pleckstrin-homology domain (PH domain)/Phosphotyrosine-binding domain (PTB)"/>
    <property type="match status" value="1"/>
</dbReference>
<dbReference type="EMBL" id="GL832960">
    <property type="protein sequence ID" value="EGD82016.1"/>
    <property type="molecule type" value="Genomic_DNA"/>
</dbReference>
<keyword evidence="2" id="KW-0813">Transport</keyword>
<dbReference type="InterPro" id="IPR018494">
    <property type="entry name" value="Oxysterol-bd_CS"/>
</dbReference>
<evidence type="ECO:0000256" key="5">
    <source>
        <dbReference type="ARBA" id="ARBA00023121"/>
    </source>
</evidence>
<evidence type="ECO:0000256" key="2">
    <source>
        <dbReference type="ARBA" id="ARBA00022448"/>
    </source>
</evidence>
<organism evidence="10">
    <name type="scientific">Salpingoeca rosetta (strain ATCC 50818 / BSB-021)</name>
    <dbReference type="NCBI Taxonomy" id="946362"/>
    <lineage>
        <taxon>Eukaryota</taxon>
        <taxon>Choanoflagellata</taxon>
        <taxon>Craspedida</taxon>
        <taxon>Salpingoecidae</taxon>
        <taxon>Salpingoeca</taxon>
    </lineage>
</organism>
<protein>
    <recommendedName>
        <fullName evidence="8">PH domain-containing protein</fullName>
    </recommendedName>
</protein>
<dbReference type="Gene3D" id="2.40.160.120">
    <property type="match status" value="1"/>
</dbReference>
<evidence type="ECO:0000256" key="1">
    <source>
        <dbReference type="ARBA" id="ARBA00008842"/>
    </source>
</evidence>
<dbReference type="RefSeq" id="XP_004996199.1">
    <property type="nucleotide sequence ID" value="XM_004996142.1"/>
</dbReference>
<dbReference type="FunCoup" id="F2U322">
    <property type="interactions" value="1973"/>
</dbReference>
<dbReference type="GeneID" id="16076786"/>
<dbReference type="KEGG" id="sre:PTSG_02701"/>
<evidence type="ECO:0000256" key="7">
    <source>
        <dbReference type="SAM" id="MobiDB-lite"/>
    </source>
</evidence>
<reference evidence="9" key="1">
    <citation type="submission" date="2009-08" db="EMBL/GenBank/DDBJ databases">
        <title>Annotation of Salpingoeca rosetta.</title>
        <authorList>
            <consortium name="The Broad Institute Genome Sequencing Platform"/>
            <person name="Russ C."/>
            <person name="Cuomo C."/>
            <person name="Burger G."/>
            <person name="Gray M.W."/>
            <person name="Holland P.W.H."/>
            <person name="King N."/>
            <person name="Lang F.B.F."/>
            <person name="Roger A.J."/>
            <person name="Ruiz-Trillo I."/>
            <person name="Young S.K."/>
            <person name="Zeng Q."/>
            <person name="Gargeya S."/>
            <person name="Alvarado L."/>
            <person name="Berlin A."/>
            <person name="Chapman S.B."/>
            <person name="Chen Z."/>
            <person name="Freedman E."/>
            <person name="Gellesch M."/>
            <person name="Goldberg J."/>
            <person name="Griggs A."/>
            <person name="Gujja S."/>
            <person name="Heilman E."/>
            <person name="Heiman D."/>
            <person name="Howarth C."/>
            <person name="Mehta T."/>
            <person name="Neiman D."/>
            <person name="Pearson M."/>
            <person name="Roberts A."/>
            <person name="Saif S."/>
            <person name="Shea T."/>
            <person name="Shenoy N."/>
            <person name="Sisk P."/>
            <person name="Stolte C."/>
            <person name="Sykes S."/>
            <person name="White J."/>
            <person name="Yandava C."/>
            <person name="Haas B."/>
            <person name="Nusbaum C."/>
            <person name="Birren B."/>
        </authorList>
    </citation>
    <scope>NUCLEOTIDE SEQUENCE [LARGE SCALE GENOMIC DNA]</scope>
    <source>
        <strain evidence="9">ATCC 50818</strain>
    </source>
</reference>
<dbReference type="SMART" id="SM00233">
    <property type="entry name" value="PH"/>
    <property type="match status" value="1"/>
</dbReference>
<dbReference type="eggNOG" id="KOG1737">
    <property type="taxonomic scope" value="Eukaryota"/>
</dbReference>
<dbReference type="PROSITE" id="PS50003">
    <property type="entry name" value="PH_DOMAIN"/>
    <property type="match status" value="1"/>
</dbReference>
<dbReference type="GO" id="GO:0005886">
    <property type="term" value="C:plasma membrane"/>
    <property type="evidence" value="ECO:0007669"/>
    <property type="project" value="TreeGrafter"/>
</dbReference>
<dbReference type="InterPro" id="IPR011993">
    <property type="entry name" value="PH-like_dom_sf"/>
</dbReference>
<dbReference type="OrthoDB" id="1854502at2759"/>
<evidence type="ECO:0000256" key="4">
    <source>
        <dbReference type="ARBA" id="ARBA00023055"/>
    </source>
</evidence>
<dbReference type="PANTHER" id="PTHR10972:SF205">
    <property type="entry name" value="OXYSTEROL-BINDING PROTEIN 1"/>
    <property type="match status" value="1"/>
</dbReference>
<keyword evidence="10" id="KW-1185">Reference proteome</keyword>
<dbReference type="FunFam" id="2.40.160.120:FF:000001">
    <property type="entry name" value="Oxysterol-binding protein"/>
    <property type="match status" value="1"/>
</dbReference>
<comment type="similarity">
    <text evidence="1 6">Belongs to the OSBP family.</text>
</comment>
<dbReference type="InterPro" id="IPR000648">
    <property type="entry name" value="Oxysterol-bd"/>
</dbReference>
<gene>
    <name evidence="9" type="ORF">PTSG_02701</name>
</gene>
<dbReference type="AlphaFoldDB" id="F2U322"/>
<dbReference type="Gene3D" id="3.30.70.3490">
    <property type="match status" value="1"/>
</dbReference>
<proteinExistence type="inferred from homology"/>
<evidence type="ECO:0000256" key="3">
    <source>
        <dbReference type="ARBA" id="ARBA00022553"/>
    </source>
</evidence>
<dbReference type="InterPro" id="IPR001849">
    <property type="entry name" value="PH_domain"/>
</dbReference>
<name>F2U322_SALR5</name>
<keyword evidence="3" id="KW-0597">Phosphoprotein</keyword>
<dbReference type="SUPFAM" id="SSF144000">
    <property type="entry name" value="Oxysterol-binding protein-like"/>
    <property type="match status" value="1"/>
</dbReference>
<dbReference type="Proteomes" id="UP000007799">
    <property type="component" value="Unassembled WGS sequence"/>
</dbReference>
<dbReference type="Pfam" id="PF01237">
    <property type="entry name" value="Oxysterol_BP"/>
    <property type="match status" value="1"/>
</dbReference>
<dbReference type="GO" id="GO:0120009">
    <property type="term" value="P:intermembrane lipid transfer"/>
    <property type="evidence" value="ECO:0007669"/>
    <property type="project" value="UniProtKB-ARBA"/>
</dbReference>
<dbReference type="GO" id="GO:0097038">
    <property type="term" value="C:perinuclear endoplasmic reticulum"/>
    <property type="evidence" value="ECO:0007669"/>
    <property type="project" value="TreeGrafter"/>
</dbReference>
<evidence type="ECO:0000259" key="8">
    <source>
        <dbReference type="PROSITE" id="PS50003"/>
    </source>
</evidence>
<dbReference type="Pfam" id="PF00169">
    <property type="entry name" value="PH"/>
    <property type="match status" value="1"/>
</dbReference>
<feature type="region of interest" description="Disordered" evidence="7">
    <location>
        <begin position="183"/>
        <end position="222"/>
    </location>
</feature>
<evidence type="ECO:0000256" key="6">
    <source>
        <dbReference type="RuleBase" id="RU003844"/>
    </source>
</evidence>
<keyword evidence="4" id="KW-0445">Lipid transport</keyword>
<dbReference type="PANTHER" id="PTHR10972">
    <property type="entry name" value="OXYSTEROL-BINDING PROTEIN-RELATED"/>
    <property type="match status" value="1"/>
</dbReference>
<feature type="domain" description="PH" evidence="8">
    <location>
        <begin position="4"/>
        <end position="100"/>
    </location>
</feature>
<dbReference type="GO" id="GO:0032934">
    <property type="term" value="F:sterol binding"/>
    <property type="evidence" value="ECO:0007669"/>
    <property type="project" value="TreeGrafter"/>
</dbReference>
<dbReference type="GO" id="GO:0005829">
    <property type="term" value="C:cytosol"/>
    <property type="evidence" value="ECO:0007669"/>
    <property type="project" value="TreeGrafter"/>
</dbReference>
<dbReference type="SUPFAM" id="SSF50729">
    <property type="entry name" value="PH domain-like"/>
    <property type="match status" value="1"/>
</dbReference>
<dbReference type="InParanoid" id="F2U322"/>
<dbReference type="CDD" id="cd13284">
    <property type="entry name" value="PH_OSBP_ORP4"/>
    <property type="match status" value="1"/>
</dbReference>
<keyword evidence="5" id="KW-0446">Lipid-binding</keyword>